<gene>
    <name evidence="3" type="ORF">KK097_01420</name>
</gene>
<evidence type="ECO:0000313" key="4">
    <source>
        <dbReference type="Proteomes" id="UP001519641"/>
    </source>
</evidence>
<comment type="caution">
    <text evidence="3">The sequence shown here is derived from an EMBL/GenBank/DDBJ whole genome shotgun (WGS) entry which is preliminary data.</text>
</comment>
<keyword evidence="4" id="KW-1185">Reference proteome</keyword>
<proteinExistence type="predicted"/>
<reference evidence="3 4" key="1">
    <citation type="submission" date="2021-05" db="EMBL/GenBank/DDBJ databases">
        <title>Whole genome sequence of Curtobacterium flaccumfaciens pv. flaccumfaciens strain CFBP 8819.</title>
        <authorList>
            <person name="Osdaghi E."/>
            <person name="Taghouti G."/>
            <person name="Portier P."/>
            <person name="Fazliarab A."/>
            <person name="Taghavi S.M."/>
            <person name="Briand M."/>
            <person name="Le-Saux M."/>
            <person name="Jacques M.-A."/>
        </authorList>
    </citation>
    <scope>NUCLEOTIDE SEQUENCE [LARGE SCALE GENOMIC DNA]</scope>
    <source>
        <strain evidence="3 4">CFBP 8819</strain>
    </source>
</reference>
<keyword evidence="2" id="KW-0812">Transmembrane</keyword>
<evidence type="ECO:0000256" key="1">
    <source>
        <dbReference type="SAM" id="MobiDB-lite"/>
    </source>
</evidence>
<accession>A0ABS5VAG8</accession>
<organism evidence="3 4">
    <name type="scientific">Curtobacterium aurantiacum</name>
    <dbReference type="NCBI Taxonomy" id="3236919"/>
    <lineage>
        <taxon>Bacteria</taxon>
        <taxon>Bacillati</taxon>
        <taxon>Actinomycetota</taxon>
        <taxon>Actinomycetes</taxon>
        <taxon>Micrococcales</taxon>
        <taxon>Microbacteriaceae</taxon>
        <taxon>Curtobacterium</taxon>
    </lineage>
</organism>
<keyword evidence="2" id="KW-1133">Transmembrane helix</keyword>
<protein>
    <submittedName>
        <fullName evidence="3">Uncharacterized protein</fullName>
    </submittedName>
</protein>
<dbReference type="Proteomes" id="UP001519641">
    <property type="component" value="Unassembled WGS sequence"/>
</dbReference>
<keyword evidence="2" id="KW-0472">Membrane</keyword>
<feature type="transmembrane region" description="Helical" evidence="2">
    <location>
        <begin position="6"/>
        <end position="23"/>
    </location>
</feature>
<feature type="compositionally biased region" description="Gly residues" evidence="1">
    <location>
        <begin position="68"/>
        <end position="78"/>
    </location>
</feature>
<sequence>MVVVWIVIAVVVVLGALLIVLEVQNRRRRRALADLEDFSDPTAGARAMHDADAARSTAEGVSKAAHPGGSGAGGMFPG</sequence>
<dbReference type="EMBL" id="JAHEWS010000001">
    <property type="protein sequence ID" value="MBT1586471.1"/>
    <property type="molecule type" value="Genomic_DNA"/>
</dbReference>
<evidence type="ECO:0000256" key="2">
    <source>
        <dbReference type="SAM" id="Phobius"/>
    </source>
</evidence>
<name>A0ABS5VAG8_9MICO</name>
<dbReference type="RefSeq" id="WP_214530645.1">
    <property type="nucleotide sequence ID" value="NZ_JAHEWN010000003.1"/>
</dbReference>
<evidence type="ECO:0000313" key="3">
    <source>
        <dbReference type="EMBL" id="MBT1586471.1"/>
    </source>
</evidence>
<feature type="region of interest" description="Disordered" evidence="1">
    <location>
        <begin position="46"/>
        <end position="78"/>
    </location>
</feature>